<name>A0A0J5VAN3_9BACI</name>
<evidence type="ECO:0000313" key="2">
    <source>
        <dbReference type="Proteomes" id="UP000076510"/>
    </source>
</evidence>
<dbReference type="Pfam" id="PF02620">
    <property type="entry name" value="YceD"/>
    <property type="match status" value="1"/>
</dbReference>
<dbReference type="PATRIC" id="fig|189381.10.peg.4191"/>
<evidence type="ECO:0000313" key="1">
    <source>
        <dbReference type="EMBL" id="KZE49712.1"/>
    </source>
</evidence>
<protein>
    <submittedName>
        <fullName evidence="1">Uncharacterized protein</fullName>
    </submittedName>
</protein>
<accession>A0A0J5VAN3</accession>
<dbReference type="Proteomes" id="UP000076510">
    <property type="component" value="Unassembled WGS sequence"/>
</dbReference>
<gene>
    <name evidence="1" type="ORF">AV649_01395</name>
</gene>
<comment type="caution">
    <text evidence="1">The sequence shown here is derived from an EMBL/GenBank/DDBJ whole genome shotgun (WGS) entry which is preliminary data.</text>
</comment>
<sequence>MKWSIIQLQKYRDKGMAIDETVDLNDIKEIDPQVIEVSPIHVTGRADIASNRVTFHLHIEGKLVLPCSRTLVEVDVPVDLHTIETYLLDEREYDMYEEEEVHRIEGDVIDLKPAIRELLILEIPMQVLSDEAREQDEMPSGKDWEVMTEEQAHSVDKEEEKKVDPRLADLAKLLDQNKKS</sequence>
<proteinExistence type="predicted"/>
<dbReference type="EMBL" id="LQQY01000012">
    <property type="protein sequence ID" value="KZE49712.1"/>
    <property type="molecule type" value="Genomic_DNA"/>
</dbReference>
<dbReference type="OrthoDB" id="9790372at2"/>
<dbReference type="InterPro" id="IPR003772">
    <property type="entry name" value="YceD"/>
</dbReference>
<dbReference type="AlphaFoldDB" id="A0A0J5VAN3"/>
<organism evidence="1 2">
    <name type="scientific">Rossellomorea marisflavi</name>
    <dbReference type="NCBI Taxonomy" id="189381"/>
    <lineage>
        <taxon>Bacteria</taxon>
        <taxon>Bacillati</taxon>
        <taxon>Bacillota</taxon>
        <taxon>Bacilli</taxon>
        <taxon>Bacillales</taxon>
        <taxon>Bacillaceae</taxon>
        <taxon>Rossellomorea</taxon>
    </lineage>
</organism>
<dbReference type="RefSeq" id="WP_048004151.1">
    <property type="nucleotide sequence ID" value="NZ_CAXQIX010000054.1"/>
</dbReference>
<reference evidence="2" key="1">
    <citation type="submission" date="2016-01" db="EMBL/GenBank/DDBJ databases">
        <title>Whole genome sequencing of Bhargavaea cecembensis T14.</title>
        <authorList>
            <person name="Hong K.W."/>
        </authorList>
    </citation>
    <scope>NUCLEOTIDE SEQUENCE [LARGE SCALE GENOMIC DNA]</scope>
    <source>
        <strain evidence="2">M19</strain>
    </source>
</reference>